<proteinExistence type="inferred from homology"/>
<name>A0A502E3S6_9MYCO</name>
<dbReference type="SMART" id="SM00822">
    <property type="entry name" value="PKS_KR"/>
    <property type="match status" value="1"/>
</dbReference>
<evidence type="ECO:0000256" key="3">
    <source>
        <dbReference type="RuleBase" id="RU000363"/>
    </source>
</evidence>
<dbReference type="GO" id="GO:0016020">
    <property type="term" value="C:membrane"/>
    <property type="evidence" value="ECO:0007669"/>
    <property type="project" value="TreeGrafter"/>
</dbReference>
<evidence type="ECO:0000256" key="1">
    <source>
        <dbReference type="ARBA" id="ARBA00006484"/>
    </source>
</evidence>
<dbReference type="InterPro" id="IPR036291">
    <property type="entry name" value="NAD(P)-bd_dom_sf"/>
</dbReference>
<dbReference type="InterPro" id="IPR057326">
    <property type="entry name" value="KR_dom"/>
</dbReference>
<dbReference type="InterPro" id="IPR020904">
    <property type="entry name" value="Sc_DH/Rdtase_CS"/>
</dbReference>
<dbReference type="EMBL" id="RCZG01000009">
    <property type="protein sequence ID" value="TPG32273.1"/>
    <property type="molecule type" value="Genomic_DNA"/>
</dbReference>
<dbReference type="SUPFAM" id="SSF51735">
    <property type="entry name" value="NAD(P)-binding Rossmann-fold domains"/>
    <property type="match status" value="1"/>
</dbReference>
<keyword evidence="6" id="KW-1185">Reference proteome</keyword>
<sequence length="262" mass="27468">MSLPNANPDNTVVITGASSGIGQEIARGLGSRSYPLVLVARRRDRLDEFADGLRQRYSVDVDVMPLDLNESMARATLAERIGDESIAGLVNSAGFGTSGLFHSLPPQRESEQVVLNALALMELTRAALPGMIDRGGGAVLNIGSIAGFQPLPGAAVYAATKAFVQTLSEAVHEELRGTGVSCTVLSPGPVPTEWWEIAGEGTPGGIAQVSLKYVAESAIAAMLKGKRSVVPGLVPKAAGFGGRFMPRRVLLPALRNAAARRR</sequence>
<feature type="domain" description="Ketoreductase" evidence="4">
    <location>
        <begin position="10"/>
        <end position="194"/>
    </location>
</feature>
<evidence type="ECO:0000313" key="5">
    <source>
        <dbReference type="EMBL" id="TPG32273.1"/>
    </source>
</evidence>
<dbReference type="PIRSF" id="PIRSF000126">
    <property type="entry name" value="11-beta-HSD1"/>
    <property type="match status" value="1"/>
</dbReference>
<accession>A0A502E3S6</accession>
<dbReference type="PANTHER" id="PTHR44196">
    <property type="entry name" value="DEHYDROGENASE/REDUCTASE SDR FAMILY MEMBER 7B"/>
    <property type="match status" value="1"/>
</dbReference>
<dbReference type="OrthoDB" id="9797538at2"/>
<dbReference type="GO" id="GO:0016491">
    <property type="term" value="F:oxidoreductase activity"/>
    <property type="evidence" value="ECO:0007669"/>
    <property type="project" value="UniProtKB-KW"/>
</dbReference>
<evidence type="ECO:0000313" key="6">
    <source>
        <dbReference type="Proteomes" id="UP000320095"/>
    </source>
</evidence>
<dbReference type="Pfam" id="PF00106">
    <property type="entry name" value="adh_short"/>
    <property type="match status" value="1"/>
</dbReference>
<dbReference type="AlphaFoldDB" id="A0A502E3S6"/>
<reference evidence="5 6" key="1">
    <citation type="journal article" date="2019" name="Environ. Microbiol.">
        <title>Species interactions and distinct microbial communities in high Arctic permafrost affected cryosols are associated with the CH4 and CO2 gas fluxes.</title>
        <authorList>
            <person name="Altshuler I."/>
            <person name="Hamel J."/>
            <person name="Turney S."/>
            <person name="Magnuson E."/>
            <person name="Levesque R."/>
            <person name="Greer C."/>
            <person name="Whyte L.G."/>
        </authorList>
    </citation>
    <scope>NUCLEOTIDE SEQUENCE [LARGE SCALE GENOMIC DNA]</scope>
    <source>
        <strain evidence="5 6">S5.20</strain>
    </source>
</reference>
<protein>
    <submittedName>
        <fullName evidence="5">SDR family oxidoreductase</fullName>
    </submittedName>
</protein>
<evidence type="ECO:0000256" key="2">
    <source>
        <dbReference type="ARBA" id="ARBA00023002"/>
    </source>
</evidence>
<dbReference type="PRINTS" id="PR00081">
    <property type="entry name" value="GDHRDH"/>
</dbReference>
<gene>
    <name evidence="5" type="ORF">EAH80_20920</name>
</gene>
<keyword evidence="2" id="KW-0560">Oxidoreductase</keyword>
<dbReference type="RefSeq" id="WP_140695132.1">
    <property type="nucleotide sequence ID" value="NZ_RCZG01000009.1"/>
</dbReference>
<comment type="similarity">
    <text evidence="1 3">Belongs to the short-chain dehydrogenases/reductases (SDR) family.</text>
</comment>
<comment type="caution">
    <text evidence="5">The sequence shown here is derived from an EMBL/GenBank/DDBJ whole genome shotgun (WGS) entry which is preliminary data.</text>
</comment>
<evidence type="ECO:0000259" key="4">
    <source>
        <dbReference type="SMART" id="SM00822"/>
    </source>
</evidence>
<dbReference type="Gene3D" id="3.40.50.720">
    <property type="entry name" value="NAD(P)-binding Rossmann-like Domain"/>
    <property type="match status" value="1"/>
</dbReference>
<dbReference type="InterPro" id="IPR002347">
    <property type="entry name" value="SDR_fam"/>
</dbReference>
<dbReference type="Proteomes" id="UP000320095">
    <property type="component" value="Unassembled WGS sequence"/>
</dbReference>
<dbReference type="PANTHER" id="PTHR44196:SF2">
    <property type="entry name" value="SHORT-CHAIN DEHYDROGENASE-RELATED"/>
    <property type="match status" value="1"/>
</dbReference>
<organism evidence="5 6">
    <name type="scientific">Mycolicibacterium hodleri</name>
    <dbReference type="NCBI Taxonomy" id="49897"/>
    <lineage>
        <taxon>Bacteria</taxon>
        <taxon>Bacillati</taxon>
        <taxon>Actinomycetota</taxon>
        <taxon>Actinomycetes</taxon>
        <taxon>Mycobacteriales</taxon>
        <taxon>Mycobacteriaceae</taxon>
        <taxon>Mycolicibacterium</taxon>
    </lineage>
</organism>
<dbReference type="PROSITE" id="PS00061">
    <property type="entry name" value="ADH_SHORT"/>
    <property type="match status" value="1"/>
</dbReference>
<dbReference type="PRINTS" id="PR00080">
    <property type="entry name" value="SDRFAMILY"/>
</dbReference>